<sequence>MEEFFLEDSDIPFVIYWSYLHLKPLIKELQTTLSEDLLGAHEIFRIKEIKEQKLLCYEMFTKGHVLWTHKVAFEVNNHLLLLYHFSQLSYFALETIVTDATYNTNSIKYGLYEIMGVVYGTSFPLSYLLVSAGKNVNSRNFNGLQCQFDLMHICNYAYDMLSEMLNSIYPQEEK</sequence>
<accession>A0A8H3QGQ5</accession>
<evidence type="ECO:0000313" key="1">
    <source>
        <dbReference type="EMBL" id="GES80270.1"/>
    </source>
</evidence>
<proteinExistence type="predicted"/>
<gene>
    <name evidence="1" type="ORF">RCL2_000755800</name>
</gene>
<evidence type="ECO:0000313" key="2">
    <source>
        <dbReference type="Proteomes" id="UP000615446"/>
    </source>
</evidence>
<dbReference type="OrthoDB" id="2448086at2759"/>
<dbReference type="EMBL" id="BLAL01000048">
    <property type="protein sequence ID" value="GES80270.1"/>
    <property type="molecule type" value="Genomic_DNA"/>
</dbReference>
<protein>
    <recommendedName>
        <fullName evidence="3">MULE transposase domain-containing protein</fullName>
    </recommendedName>
</protein>
<name>A0A8H3QGQ5_9GLOM</name>
<organism evidence="1 2">
    <name type="scientific">Rhizophagus clarus</name>
    <dbReference type="NCBI Taxonomy" id="94130"/>
    <lineage>
        <taxon>Eukaryota</taxon>
        <taxon>Fungi</taxon>
        <taxon>Fungi incertae sedis</taxon>
        <taxon>Mucoromycota</taxon>
        <taxon>Glomeromycotina</taxon>
        <taxon>Glomeromycetes</taxon>
        <taxon>Glomerales</taxon>
        <taxon>Glomeraceae</taxon>
        <taxon>Rhizophagus</taxon>
    </lineage>
</organism>
<dbReference type="AlphaFoldDB" id="A0A8H3QGQ5"/>
<evidence type="ECO:0008006" key="3">
    <source>
        <dbReference type="Google" id="ProtNLM"/>
    </source>
</evidence>
<comment type="caution">
    <text evidence="1">The sequence shown here is derived from an EMBL/GenBank/DDBJ whole genome shotgun (WGS) entry which is preliminary data.</text>
</comment>
<dbReference type="Proteomes" id="UP000615446">
    <property type="component" value="Unassembled WGS sequence"/>
</dbReference>
<reference evidence="1" key="1">
    <citation type="submission" date="2019-10" db="EMBL/GenBank/DDBJ databases">
        <title>Conservation and host-specific expression of non-tandemly repeated heterogenous ribosome RNA gene in arbuscular mycorrhizal fungi.</title>
        <authorList>
            <person name="Maeda T."/>
            <person name="Kobayashi Y."/>
            <person name="Nakagawa T."/>
            <person name="Ezawa T."/>
            <person name="Yamaguchi K."/>
            <person name="Bino T."/>
            <person name="Nishimoto Y."/>
            <person name="Shigenobu S."/>
            <person name="Kawaguchi M."/>
        </authorList>
    </citation>
    <scope>NUCLEOTIDE SEQUENCE</scope>
    <source>
        <strain evidence="1">HR1</strain>
    </source>
</reference>